<comment type="caution">
    <text evidence="2">The sequence shown here is derived from an EMBL/GenBank/DDBJ whole genome shotgun (WGS) entry which is preliminary data.</text>
</comment>
<reference evidence="2 3" key="2">
    <citation type="submission" date="2017-09" db="EMBL/GenBank/DDBJ databases">
        <title>Extensive intraspecific genome diversity in a model arbuscular mycorrhizal fungus.</title>
        <authorList>
            <person name="Chen E.C."/>
            <person name="Morin E."/>
            <person name="Beaudet D."/>
            <person name="Noel J."/>
            <person name="Ndikumana S."/>
            <person name="Charron P."/>
            <person name="St-Onge C."/>
            <person name="Giorgi J."/>
            <person name="Grigoriev I.V."/>
            <person name="Roux C."/>
            <person name="Martin F.M."/>
            <person name="Corradi N."/>
        </authorList>
    </citation>
    <scope>NUCLEOTIDE SEQUENCE [LARGE SCALE GENOMIC DNA]</scope>
    <source>
        <strain evidence="2 3">A5</strain>
    </source>
</reference>
<evidence type="ECO:0000256" key="1">
    <source>
        <dbReference type="SAM" id="MobiDB-lite"/>
    </source>
</evidence>
<sequence>MTSSNFIAIDWSSSSSTHSFIRIDDPSFSQDSSLYPTPDIDSQTPSNNNNKGVPIKDISSISPISSMTTPPNTFKKFLF</sequence>
<organism evidence="2 3">
    <name type="scientific">Rhizophagus irregularis</name>
    <dbReference type="NCBI Taxonomy" id="588596"/>
    <lineage>
        <taxon>Eukaryota</taxon>
        <taxon>Fungi</taxon>
        <taxon>Fungi incertae sedis</taxon>
        <taxon>Mucoromycota</taxon>
        <taxon>Glomeromycotina</taxon>
        <taxon>Glomeromycetes</taxon>
        <taxon>Glomerales</taxon>
        <taxon>Glomeraceae</taxon>
        <taxon>Rhizophagus</taxon>
    </lineage>
</organism>
<name>A0A2N0NL08_9GLOM</name>
<feature type="region of interest" description="Disordered" evidence="1">
    <location>
        <begin position="30"/>
        <end position="73"/>
    </location>
</feature>
<feature type="compositionally biased region" description="Low complexity" evidence="1">
    <location>
        <begin position="58"/>
        <end position="73"/>
    </location>
</feature>
<proteinExistence type="predicted"/>
<dbReference type="Proteomes" id="UP000232722">
    <property type="component" value="Unassembled WGS sequence"/>
</dbReference>
<evidence type="ECO:0000313" key="2">
    <source>
        <dbReference type="EMBL" id="PKB95249.1"/>
    </source>
</evidence>
<dbReference type="AlphaFoldDB" id="A0A2N0NL08"/>
<protein>
    <submittedName>
        <fullName evidence="2">Uncharacterized protein</fullName>
    </submittedName>
</protein>
<gene>
    <name evidence="2" type="ORF">RhiirA5_437072</name>
</gene>
<dbReference type="EMBL" id="LLXJ01004971">
    <property type="protein sequence ID" value="PKB95249.1"/>
    <property type="molecule type" value="Genomic_DNA"/>
</dbReference>
<evidence type="ECO:0000313" key="3">
    <source>
        <dbReference type="Proteomes" id="UP000232722"/>
    </source>
</evidence>
<feature type="compositionally biased region" description="Polar residues" evidence="1">
    <location>
        <begin position="30"/>
        <end position="51"/>
    </location>
</feature>
<accession>A0A2N0NL08</accession>
<reference evidence="2 3" key="1">
    <citation type="submission" date="2016-04" db="EMBL/GenBank/DDBJ databases">
        <title>Genome analyses suggest a sexual origin of heterokaryosis in a supposedly ancient asexual fungus.</title>
        <authorList>
            <person name="Ropars J."/>
            <person name="Sedzielewska K."/>
            <person name="Noel J."/>
            <person name="Charron P."/>
            <person name="Farinelli L."/>
            <person name="Marton T."/>
            <person name="Kruger M."/>
            <person name="Pelin A."/>
            <person name="Brachmann A."/>
            <person name="Corradi N."/>
        </authorList>
    </citation>
    <scope>NUCLEOTIDE SEQUENCE [LARGE SCALE GENOMIC DNA]</scope>
    <source>
        <strain evidence="2 3">A5</strain>
    </source>
</reference>